<feature type="region of interest" description="Disordered" evidence="8">
    <location>
        <begin position="1605"/>
        <end position="1627"/>
    </location>
</feature>
<dbReference type="Pfam" id="PF03941">
    <property type="entry name" value="INCENP_ARK-bind"/>
    <property type="match status" value="1"/>
</dbReference>
<keyword evidence="11" id="KW-1185">Reference proteome</keyword>
<dbReference type="CDD" id="cd03672">
    <property type="entry name" value="NUDIX_Dcp2p_Nudt20"/>
    <property type="match status" value="1"/>
</dbReference>
<keyword evidence="4" id="KW-0963">Cytoplasm</keyword>
<evidence type="ECO:0000256" key="4">
    <source>
        <dbReference type="ARBA" id="ARBA00022490"/>
    </source>
</evidence>
<dbReference type="GO" id="GO:0003723">
    <property type="term" value="F:RNA binding"/>
    <property type="evidence" value="ECO:0007669"/>
    <property type="project" value="InterPro"/>
</dbReference>
<feature type="compositionally biased region" description="Polar residues" evidence="8">
    <location>
        <begin position="1313"/>
        <end position="1324"/>
    </location>
</feature>
<evidence type="ECO:0000256" key="5">
    <source>
        <dbReference type="ARBA" id="ARBA00023211"/>
    </source>
</evidence>
<feature type="domain" description="mRNA decapping protein 2 Box A" evidence="9">
    <location>
        <begin position="1081"/>
        <end position="1165"/>
    </location>
</feature>
<feature type="compositionally biased region" description="Polar residues" evidence="8">
    <location>
        <begin position="219"/>
        <end position="235"/>
    </location>
</feature>
<feature type="region of interest" description="Disordered" evidence="8">
    <location>
        <begin position="169"/>
        <end position="350"/>
    </location>
</feature>
<feature type="compositionally biased region" description="Polar residues" evidence="8">
    <location>
        <begin position="425"/>
        <end position="460"/>
    </location>
</feature>
<evidence type="ECO:0000256" key="3">
    <source>
        <dbReference type="ARBA" id="ARBA00010042"/>
    </source>
</evidence>
<keyword evidence="7" id="KW-0539">Nucleus</keyword>
<dbReference type="Pfam" id="PF05026">
    <property type="entry name" value="DCP2"/>
    <property type="match status" value="1"/>
</dbReference>
<feature type="compositionally biased region" description="Polar residues" evidence="8">
    <location>
        <begin position="703"/>
        <end position="721"/>
    </location>
</feature>
<dbReference type="PANTHER" id="PTHR23114:SF17">
    <property type="entry name" value="M7GPPPN-MRNA HYDROLASE"/>
    <property type="match status" value="1"/>
</dbReference>
<feature type="compositionally biased region" description="Low complexity" evidence="8">
    <location>
        <begin position="1302"/>
        <end position="1312"/>
    </location>
</feature>
<dbReference type="GO" id="GO:0005819">
    <property type="term" value="C:spindle"/>
    <property type="evidence" value="ECO:0007669"/>
    <property type="project" value="UniProtKB-SubCell"/>
</dbReference>
<evidence type="ECO:0000256" key="7">
    <source>
        <dbReference type="ARBA" id="ARBA00023242"/>
    </source>
</evidence>
<dbReference type="EMBL" id="JACAZF010000004">
    <property type="protein sequence ID" value="KAF7306917.1"/>
    <property type="molecule type" value="Genomic_DNA"/>
</dbReference>
<proteinExistence type="inferred from homology"/>
<dbReference type="InterPro" id="IPR007722">
    <property type="entry name" value="DCP2_BoxA"/>
</dbReference>
<dbReference type="GO" id="GO:0140933">
    <property type="term" value="F:5'-(N(7)-methylguanosine 5'-triphospho)-[mRNA] hydrolase activity"/>
    <property type="evidence" value="ECO:0007669"/>
    <property type="project" value="InterPro"/>
</dbReference>
<protein>
    <submittedName>
        <fullName evidence="10">INCENP-ARK-bind domain-containing protein</fullName>
    </submittedName>
</protein>
<dbReference type="SUPFAM" id="SSF140586">
    <property type="entry name" value="Dcp2 domain-like"/>
    <property type="match status" value="1"/>
</dbReference>
<dbReference type="GO" id="GO:0000290">
    <property type="term" value="P:deadenylation-dependent decapping of nuclear-transcribed mRNA"/>
    <property type="evidence" value="ECO:0007669"/>
    <property type="project" value="InterPro"/>
</dbReference>
<feature type="region of interest" description="Disordered" evidence="8">
    <location>
        <begin position="396"/>
        <end position="466"/>
    </location>
</feature>
<dbReference type="GO" id="GO:0000184">
    <property type="term" value="P:nuclear-transcribed mRNA catabolic process, nonsense-mediated decay"/>
    <property type="evidence" value="ECO:0007669"/>
    <property type="project" value="InterPro"/>
</dbReference>
<dbReference type="GO" id="GO:0030145">
    <property type="term" value="F:manganese ion binding"/>
    <property type="evidence" value="ECO:0007669"/>
    <property type="project" value="InterPro"/>
</dbReference>
<feature type="compositionally biased region" description="Polar residues" evidence="8">
    <location>
        <begin position="862"/>
        <end position="879"/>
    </location>
</feature>
<keyword evidence="5" id="KW-0464">Manganese</keyword>
<dbReference type="InterPro" id="IPR005635">
    <property type="entry name" value="Inner_centromere_prot_ARK-bd"/>
</dbReference>
<dbReference type="RefSeq" id="XP_037221936.1">
    <property type="nucleotide sequence ID" value="XM_037361644.1"/>
</dbReference>
<dbReference type="FunFam" id="1.10.10.1050:FF:000003">
    <property type="entry name" value="Decapping enzyme Dcp2, putative"/>
    <property type="match status" value="1"/>
</dbReference>
<feature type="region of interest" description="Disordered" evidence="8">
    <location>
        <begin position="1375"/>
        <end position="1470"/>
    </location>
</feature>
<feature type="compositionally biased region" description="Basic residues" evidence="8">
    <location>
        <begin position="1276"/>
        <end position="1287"/>
    </location>
</feature>
<evidence type="ECO:0000256" key="6">
    <source>
        <dbReference type="ARBA" id="ARBA00023212"/>
    </source>
</evidence>
<dbReference type="Gene3D" id="3.90.79.10">
    <property type="entry name" value="Nucleoside Triphosphate Pyrophosphohydrolase"/>
    <property type="match status" value="1"/>
</dbReference>
<feature type="region of interest" description="Disordered" evidence="8">
    <location>
        <begin position="1272"/>
        <end position="1324"/>
    </location>
</feature>
<dbReference type="GO" id="GO:0005634">
    <property type="term" value="C:nucleus"/>
    <property type="evidence" value="ECO:0007669"/>
    <property type="project" value="UniProtKB-SubCell"/>
</dbReference>
<comment type="caution">
    <text evidence="10">The sequence shown here is derived from an EMBL/GenBank/DDBJ whole genome shotgun (WGS) entry which is preliminary data.</text>
</comment>
<feature type="compositionally biased region" description="Low complexity" evidence="8">
    <location>
        <begin position="1421"/>
        <end position="1435"/>
    </location>
</feature>
<comment type="subcellular location">
    <subcellularLocation>
        <location evidence="2">Cytoplasm</location>
        <location evidence="2">Cytoskeleton</location>
        <location evidence="2">Spindle</location>
    </subcellularLocation>
    <subcellularLocation>
        <location evidence="1">Nucleus</location>
    </subcellularLocation>
</comment>
<feature type="region of interest" description="Disordered" evidence="8">
    <location>
        <begin position="849"/>
        <end position="906"/>
    </location>
</feature>
<dbReference type="OrthoDB" id="6123at2759"/>
<feature type="region of interest" description="Disordered" evidence="8">
    <location>
        <begin position="766"/>
        <end position="831"/>
    </location>
</feature>
<feature type="compositionally biased region" description="Polar residues" evidence="8">
    <location>
        <begin position="548"/>
        <end position="579"/>
    </location>
</feature>
<gene>
    <name evidence="10" type="ORF">MIND_00484200</name>
</gene>
<comment type="similarity">
    <text evidence="3">Belongs to the INCENP family.</text>
</comment>
<dbReference type="Proteomes" id="UP000636479">
    <property type="component" value="Unassembled WGS sequence"/>
</dbReference>
<dbReference type="Gene3D" id="1.10.10.1050">
    <property type="entry name" value="Dcp2, box A domain"/>
    <property type="match status" value="1"/>
</dbReference>
<evidence type="ECO:0000313" key="10">
    <source>
        <dbReference type="EMBL" id="KAF7306917.1"/>
    </source>
</evidence>
<dbReference type="InterPro" id="IPR036189">
    <property type="entry name" value="DCP2_BoxA_sf"/>
</dbReference>
<feature type="region of interest" description="Disordered" evidence="8">
    <location>
        <begin position="699"/>
        <end position="725"/>
    </location>
</feature>
<keyword evidence="6" id="KW-0206">Cytoskeleton</keyword>
<feature type="compositionally biased region" description="Polar residues" evidence="8">
    <location>
        <begin position="1451"/>
        <end position="1470"/>
    </location>
</feature>
<feature type="compositionally biased region" description="Pro residues" evidence="8">
    <location>
        <begin position="1288"/>
        <end position="1301"/>
    </location>
</feature>
<feature type="compositionally biased region" description="Polar residues" evidence="8">
    <location>
        <begin position="258"/>
        <end position="267"/>
    </location>
</feature>
<reference evidence="10" key="1">
    <citation type="submission" date="2020-05" db="EMBL/GenBank/DDBJ databases">
        <title>Mycena genomes resolve the evolution of fungal bioluminescence.</title>
        <authorList>
            <person name="Tsai I.J."/>
        </authorList>
    </citation>
    <scope>NUCLEOTIDE SEQUENCE</scope>
    <source>
        <strain evidence="10">171206Taipei</strain>
    </source>
</reference>
<name>A0A8H6W6R9_9AGAR</name>
<accession>A0A8H6W6R9</accession>
<feature type="compositionally biased region" description="Basic and acidic residues" evidence="8">
    <location>
        <begin position="776"/>
        <end position="831"/>
    </location>
</feature>
<feature type="region of interest" description="Disordered" evidence="8">
    <location>
        <begin position="939"/>
        <end position="980"/>
    </location>
</feature>
<dbReference type="GeneID" id="59344160"/>
<evidence type="ECO:0000259" key="9">
    <source>
        <dbReference type="SMART" id="SM01125"/>
    </source>
</evidence>
<feature type="compositionally biased region" description="Polar residues" evidence="8">
    <location>
        <begin position="888"/>
        <end position="902"/>
    </location>
</feature>
<feature type="region of interest" description="Disordered" evidence="8">
    <location>
        <begin position="548"/>
        <end position="581"/>
    </location>
</feature>
<dbReference type="PANTHER" id="PTHR23114">
    <property type="entry name" value="M7GPPPN-MRNA HYDROLASE"/>
    <property type="match status" value="1"/>
</dbReference>
<evidence type="ECO:0000256" key="8">
    <source>
        <dbReference type="SAM" id="MobiDB-lite"/>
    </source>
</evidence>
<evidence type="ECO:0000256" key="2">
    <source>
        <dbReference type="ARBA" id="ARBA00004186"/>
    </source>
</evidence>
<sequence>MDGGGVLEWCNATRFSMANDPGRQLFHDQVQNHGLLFLDDYLDNILAGPRRDPLIELVKTPGRNKASAKKLVSSSALKTTVTYSLEDDSPSKENVTPVNAFHQKLIQAQNETIPTSLADTEPVPVTEPPPPVQSELFVITEDDENERSRVSLGVQQDTIMTVVAETHQPIPAEPECTPTIDPTPLPPTDSSIRPATPITSQDVVDTEMRPVSPEPEPVHSTQASTDSTSSITSVHKPSLPALPAPMPFRKSFKAPVAESSNAQTTAVTPGAGLKRTSCDRLSPPPAIIPPAQKRKSGDMLGLAPAADTQEGEEEEAERPIKAAKVSQDDVAATQPKASDDLRAEPDADDDGLLTQLKKTVDGLGARLGKSMGKSLGGTAANALAEARAAAEARIAERNNREEEELTVAMGEPVVDPIPEAEPTLDVSSQEEVTNVASHSRLSVSDLVTSSENTSRTQNKPLPSVPSPPLFHRIPAGPVFNKPVFTPPKPSTTSAFKLPATNPFSRPAPVSVGLGTRLPSPHALTTAPLSAQSTLESIKSETIFDSQETPAWMPSTQETEYTSGFGSQSQCSPPRGQTNNLDDDDSWPLQERLAATSSWLANTGNAKDDSLTWSTLPTSSVRRDTGTIAQPLSEPVPEPLGASVVQPLGESIADDVDIGFLNDQDADRHEEQPIPGSFHMDIDVSDDDEDANALDLELQENETRSQSQMSLDSTTSSQSHNQGGFFGHATKLVSSMLGSSKKGKPEVKSLQLAAAAAKKVYVRHNNRALGSNSRLQQQEEKEKKANRLKEMENRRQAALQRKADEEKAKALEEERKLREDNERRKKERDELTDKRPLVKSVVVKKIPVESEKKPELKKVASKPNLNASTSTKVPVKSNVSKLPAAAPVASTSKPLEMPKTQTKGKMPVKATAMDDDIAQPSQILQTQMAARAKAQLQAANPTTPVVASENIELPDINSEYSDSDDEDRPRSFNPPSWAQSPDLRQALEMQSTINPDDIFGAIRPLKMDELFRNRTGRFRARTSSANWTGTDGLTIEEQREYSTPFLRHTNSIMASSASSPEMPAASAVASENLLSYTHATHDEVLEDLSSRFILNLPEEELASLERICFQVEQAHWFYEDFIREQNPKFPTLHLKKFSAMLFNACPMLHQWNHDHEQAFNHFMLYKTRVPVCGAIMLNDKWDKVLEETGYNLAGQLNKEDVIEVSIKEQKIALYIVPNVPEDYPFKTRTRKEISKIDWFKLTDLPTWKRSKLSPGKFYLITPFIGPLKAFINERKPRSPPRKGQKPKKPPPTNNIPREPSPQLPEESSSQSSSMDNGDPQTPSPQYATATATVVQQSSNLDPDKMDPHFARLLSSLSLSAATATGPQEGEKVLTVKTTESVREASTPVPVTASSSGSRSLPAMNDATSMEGEASSLVPTLNPQSLQPIQSPSPLILNPRPSDQPPLTDSEAIMSSPTASIRSLGSRRTASTADISPYLSRSTQMPSTAKRMQQLALLESVADESAKLLQRQTPPILSPPLLRQYPIPPASVPPPPVFDPMQVLYSSGYPIPPQLPPHDPFQVRPWTSQAFHRGPAMSMSQAQIQALANNQRVPMGAYRPPFVHPIAPRTLPTPGDNSGLLSILNGRRG</sequence>
<dbReference type="SMART" id="SM01125">
    <property type="entry name" value="DCP2"/>
    <property type="match status" value="1"/>
</dbReference>
<evidence type="ECO:0000313" key="11">
    <source>
        <dbReference type="Proteomes" id="UP000636479"/>
    </source>
</evidence>
<organism evidence="10 11">
    <name type="scientific">Mycena indigotica</name>
    <dbReference type="NCBI Taxonomy" id="2126181"/>
    <lineage>
        <taxon>Eukaryota</taxon>
        <taxon>Fungi</taxon>
        <taxon>Dikarya</taxon>
        <taxon>Basidiomycota</taxon>
        <taxon>Agaricomycotina</taxon>
        <taxon>Agaricomycetes</taxon>
        <taxon>Agaricomycetidae</taxon>
        <taxon>Agaricales</taxon>
        <taxon>Marasmiineae</taxon>
        <taxon>Mycenaceae</taxon>
        <taxon>Mycena</taxon>
    </lineage>
</organism>
<dbReference type="GO" id="GO:0000932">
    <property type="term" value="C:P-body"/>
    <property type="evidence" value="ECO:0007669"/>
    <property type="project" value="TreeGrafter"/>
</dbReference>
<dbReference type="Gene3D" id="6.10.250.2990">
    <property type="match status" value="1"/>
</dbReference>
<evidence type="ECO:0000256" key="1">
    <source>
        <dbReference type="ARBA" id="ARBA00004123"/>
    </source>
</evidence>
<dbReference type="InterPro" id="IPR044099">
    <property type="entry name" value="Dcp2_NUDIX"/>
</dbReference>